<feature type="transmembrane region" description="Helical" evidence="1">
    <location>
        <begin position="290"/>
        <end position="312"/>
    </location>
</feature>
<evidence type="ECO:0000313" key="3">
    <source>
        <dbReference type="EMBL" id="SOV78344.1"/>
    </source>
</evidence>
<dbReference type="VEuPathDB" id="PlasmoDB:PRG01_0801800"/>
<proteinExistence type="predicted"/>
<dbReference type="EMBL" id="LT969571">
    <property type="protein sequence ID" value="SOV78344.1"/>
    <property type="molecule type" value="Genomic_DNA"/>
</dbReference>
<keyword evidence="2" id="KW-0732">Signal</keyword>
<organism evidence="3 4">
    <name type="scientific">Plasmodium reichenowi</name>
    <dbReference type="NCBI Taxonomy" id="5854"/>
    <lineage>
        <taxon>Eukaryota</taxon>
        <taxon>Sar</taxon>
        <taxon>Alveolata</taxon>
        <taxon>Apicomplexa</taxon>
        <taxon>Aconoidasida</taxon>
        <taxon>Haemosporida</taxon>
        <taxon>Plasmodiidae</taxon>
        <taxon>Plasmodium</taxon>
        <taxon>Plasmodium (Laverania)</taxon>
    </lineage>
</organism>
<evidence type="ECO:0000313" key="4">
    <source>
        <dbReference type="Proteomes" id="UP000240500"/>
    </source>
</evidence>
<keyword evidence="1" id="KW-0472">Membrane</keyword>
<keyword evidence="1" id="KW-1133">Transmembrane helix</keyword>
<dbReference type="Proteomes" id="UP000240500">
    <property type="component" value="Chromosome 8"/>
</dbReference>
<dbReference type="NCBIfam" id="TIGR01477">
    <property type="entry name" value="RIFIN"/>
    <property type="match status" value="1"/>
</dbReference>
<dbReference type="Pfam" id="PF02009">
    <property type="entry name" value="RIFIN"/>
    <property type="match status" value="1"/>
</dbReference>
<feature type="chain" id="PRO_5015128268" evidence="2">
    <location>
        <begin position="23"/>
        <end position="332"/>
    </location>
</feature>
<feature type="signal peptide" evidence="2">
    <location>
        <begin position="1"/>
        <end position="22"/>
    </location>
</feature>
<protein>
    <submittedName>
        <fullName evidence="3">Rifin PIR protein, putative</fullName>
    </submittedName>
</protein>
<dbReference type="AlphaFoldDB" id="A0A2P9DBE0"/>
<gene>
    <name evidence="3" type="ORF">PRG01_0801800</name>
</gene>
<reference evidence="3 4" key="1">
    <citation type="submission" date="2016-09" db="EMBL/GenBank/DDBJ databases">
        <authorList>
            <consortium name="Pathogen Informatics"/>
        </authorList>
    </citation>
    <scope>NUCLEOTIDE SEQUENCE [LARGE SCALE GENOMIC DNA]</scope>
</reference>
<name>A0A2P9DBE0_PLARE</name>
<keyword evidence="1" id="KW-0812">Transmembrane</keyword>
<sequence>MKVHYINILFFALPLNILVTLSHVNTQKKPHTPHHTRTIRLLCECELYEPANYDNDPQMKKVMENFNKQTQQRFDEYDERMKTTRQQCKERCDKEIQKIILKDKLEKQMAQQFATLHTDIQSDAIPTCVCEKSIADKVEKGCLRCGYGLGGALTSWEILGYTGIYGWANFATAIAPQAGVKAGIKIAIEYLEDIPGLSSLPGFKLENIINPTNYSSGSLITTAIDAATKPICEIKRTLALAYCNFSNNRGAEMLTSSAKNAAELGVQKAAAVTNEKITEVTTTIGNSSNVMIASGIAILIIVLIVIIIYLILRYRRKKKMKKKLQYIKLLKE</sequence>
<accession>A0A2P9DBE0</accession>
<evidence type="ECO:0000256" key="2">
    <source>
        <dbReference type="SAM" id="SignalP"/>
    </source>
</evidence>
<evidence type="ECO:0000256" key="1">
    <source>
        <dbReference type="SAM" id="Phobius"/>
    </source>
</evidence>
<dbReference type="InterPro" id="IPR006373">
    <property type="entry name" value="VSA_Rifin"/>
</dbReference>
<dbReference type="VEuPathDB" id="PlasmoDB:PRCDC_0035300"/>